<organism evidence="1 2">
    <name type="scientific">Hymenobacter antarcticus</name>
    <dbReference type="NCBI Taxonomy" id="486270"/>
    <lineage>
        <taxon>Bacteria</taxon>
        <taxon>Pseudomonadati</taxon>
        <taxon>Bacteroidota</taxon>
        <taxon>Cytophagia</taxon>
        <taxon>Cytophagales</taxon>
        <taxon>Hymenobacteraceae</taxon>
        <taxon>Hymenobacter</taxon>
    </lineage>
</organism>
<gene>
    <name evidence="1" type="ORF">GCM10022407_14690</name>
</gene>
<reference evidence="2" key="1">
    <citation type="journal article" date="2019" name="Int. J. Syst. Evol. Microbiol.">
        <title>The Global Catalogue of Microorganisms (GCM) 10K type strain sequencing project: providing services to taxonomists for standard genome sequencing and annotation.</title>
        <authorList>
            <consortium name="The Broad Institute Genomics Platform"/>
            <consortium name="The Broad Institute Genome Sequencing Center for Infectious Disease"/>
            <person name="Wu L."/>
            <person name="Ma J."/>
        </authorList>
    </citation>
    <scope>NUCLEOTIDE SEQUENCE [LARGE SCALE GENOMIC DNA]</scope>
    <source>
        <strain evidence="2">JCM 17217</strain>
    </source>
</reference>
<protein>
    <submittedName>
        <fullName evidence="1">Uncharacterized protein</fullName>
    </submittedName>
</protein>
<comment type="caution">
    <text evidence="1">The sequence shown here is derived from an EMBL/GenBank/DDBJ whole genome shotgun (WGS) entry which is preliminary data.</text>
</comment>
<proteinExistence type="predicted"/>
<evidence type="ECO:0000313" key="1">
    <source>
        <dbReference type="EMBL" id="GAA3969840.1"/>
    </source>
</evidence>
<accession>A0ABP7PR49</accession>
<dbReference type="Proteomes" id="UP001501556">
    <property type="component" value="Unassembled WGS sequence"/>
</dbReference>
<keyword evidence="2" id="KW-1185">Reference proteome</keyword>
<name>A0ABP7PR49_9BACT</name>
<sequence length="89" mass="10472">MYRAQLKRVRRARQLVRSQRRQLLVLELDCLVGLTFHTLTQTLTVHLSPEAVVQVVEAVRADLRERQQVLKQQAATLKIEWQREQALKD</sequence>
<dbReference type="EMBL" id="BAABDI010000007">
    <property type="protein sequence ID" value="GAA3969840.1"/>
    <property type="molecule type" value="Genomic_DNA"/>
</dbReference>
<evidence type="ECO:0000313" key="2">
    <source>
        <dbReference type="Proteomes" id="UP001501556"/>
    </source>
</evidence>
<dbReference type="RefSeq" id="WP_345122604.1">
    <property type="nucleotide sequence ID" value="NZ_BAABDI010000007.1"/>
</dbReference>